<evidence type="ECO:0000256" key="5">
    <source>
        <dbReference type="ARBA" id="ARBA00022691"/>
    </source>
</evidence>
<evidence type="ECO:0000256" key="6">
    <source>
        <dbReference type="ARBA" id="ARBA00047942"/>
    </source>
</evidence>
<keyword evidence="4" id="KW-0808">Transferase</keyword>
<keyword evidence="5" id="KW-0949">S-adenosyl-L-methionine</keyword>
<proteinExistence type="inferred from homology"/>
<dbReference type="GO" id="GO:0009007">
    <property type="term" value="F:site-specific DNA-methyltransferase (adenine-specific) activity"/>
    <property type="evidence" value="ECO:0007669"/>
    <property type="project" value="UniProtKB-EC"/>
</dbReference>
<dbReference type="PRINTS" id="PR00507">
    <property type="entry name" value="N12N6MTFRASE"/>
</dbReference>
<dbReference type="GO" id="GO:0032259">
    <property type="term" value="P:methylation"/>
    <property type="evidence" value="ECO:0007669"/>
    <property type="project" value="UniProtKB-KW"/>
</dbReference>
<dbReference type="GO" id="GO:0003676">
    <property type="term" value="F:nucleic acid binding"/>
    <property type="evidence" value="ECO:0007669"/>
    <property type="project" value="InterPro"/>
</dbReference>
<gene>
    <name evidence="8" type="ORF">S01H1_75789</name>
</gene>
<dbReference type="PANTHER" id="PTHR33841">
    <property type="entry name" value="DNA METHYLTRANSFERASE YEEA-RELATED"/>
    <property type="match status" value="1"/>
</dbReference>
<protein>
    <recommendedName>
        <fullName evidence="2">site-specific DNA-methyltransferase (adenine-specific)</fullName>
        <ecNumber evidence="2">2.1.1.72</ecNumber>
    </recommendedName>
</protein>
<evidence type="ECO:0000256" key="3">
    <source>
        <dbReference type="ARBA" id="ARBA00022603"/>
    </source>
</evidence>
<dbReference type="EMBL" id="BARS01050815">
    <property type="protein sequence ID" value="GAG51632.1"/>
    <property type="molecule type" value="Genomic_DNA"/>
</dbReference>
<dbReference type="PROSITE" id="PS00092">
    <property type="entry name" value="N6_MTASE"/>
    <property type="match status" value="1"/>
</dbReference>
<dbReference type="Pfam" id="PF07669">
    <property type="entry name" value="Eco57I"/>
    <property type="match status" value="1"/>
</dbReference>
<accession>X0YYS2</accession>
<dbReference type="Gene3D" id="3.40.50.150">
    <property type="entry name" value="Vaccinia Virus protein VP39"/>
    <property type="match status" value="1"/>
</dbReference>
<keyword evidence="3" id="KW-0489">Methyltransferase</keyword>
<sequence length="237" mass="27581">TCKNLKYDLWEIDKNVSIELASISSVLGFNADIINNDFLLGPWDKKYDGIIANPPYYKHHFVGNKDKICQDICQRTHFKFSVQTNVYCWFLIKSMNLLSTHGKLAFIIPSEFLNANYGERVKAYLIKSSMVIHLINIDFEENVFDNALTTSSIILVENNPTKTFLINFYSVSDINQLENLNIFLNNYPKRKIYTKELDPTIKWRNYFNGYKYEEYKNLMPFSTIGRFSRGIATGSNV</sequence>
<evidence type="ECO:0000256" key="1">
    <source>
        <dbReference type="ARBA" id="ARBA00006594"/>
    </source>
</evidence>
<dbReference type="InterPro" id="IPR050953">
    <property type="entry name" value="N4_N6_ade-DNA_methylase"/>
</dbReference>
<comment type="caution">
    <text evidence="8">The sequence shown here is derived from an EMBL/GenBank/DDBJ whole genome shotgun (WGS) entry which is preliminary data.</text>
</comment>
<comment type="catalytic activity">
    <reaction evidence="6">
        <text>a 2'-deoxyadenosine in DNA + S-adenosyl-L-methionine = an N(6)-methyl-2'-deoxyadenosine in DNA + S-adenosyl-L-homocysteine + H(+)</text>
        <dbReference type="Rhea" id="RHEA:15197"/>
        <dbReference type="Rhea" id="RHEA-COMP:12418"/>
        <dbReference type="Rhea" id="RHEA-COMP:12419"/>
        <dbReference type="ChEBI" id="CHEBI:15378"/>
        <dbReference type="ChEBI" id="CHEBI:57856"/>
        <dbReference type="ChEBI" id="CHEBI:59789"/>
        <dbReference type="ChEBI" id="CHEBI:90615"/>
        <dbReference type="ChEBI" id="CHEBI:90616"/>
        <dbReference type="EC" id="2.1.1.72"/>
    </reaction>
</comment>
<reference evidence="8" key="1">
    <citation type="journal article" date="2014" name="Front. Microbiol.">
        <title>High frequency of phylogenetically diverse reductive dehalogenase-homologous genes in deep subseafloor sedimentary metagenomes.</title>
        <authorList>
            <person name="Kawai M."/>
            <person name="Futagami T."/>
            <person name="Toyoda A."/>
            <person name="Takaki Y."/>
            <person name="Nishi S."/>
            <person name="Hori S."/>
            <person name="Arai W."/>
            <person name="Tsubouchi T."/>
            <person name="Morono Y."/>
            <person name="Uchiyama I."/>
            <person name="Ito T."/>
            <person name="Fujiyama A."/>
            <person name="Inagaki F."/>
            <person name="Takami H."/>
        </authorList>
    </citation>
    <scope>NUCLEOTIDE SEQUENCE</scope>
    <source>
        <strain evidence="8">Expedition CK06-06</strain>
    </source>
</reference>
<feature type="domain" description="Type II methyltransferase M.TaqI-like" evidence="7">
    <location>
        <begin position="37"/>
        <end position="144"/>
    </location>
</feature>
<dbReference type="SUPFAM" id="SSF53335">
    <property type="entry name" value="S-adenosyl-L-methionine-dependent methyltransferases"/>
    <property type="match status" value="1"/>
</dbReference>
<organism evidence="8">
    <name type="scientific">marine sediment metagenome</name>
    <dbReference type="NCBI Taxonomy" id="412755"/>
    <lineage>
        <taxon>unclassified sequences</taxon>
        <taxon>metagenomes</taxon>
        <taxon>ecological metagenomes</taxon>
    </lineage>
</organism>
<evidence type="ECO:0000256" key="2">
    <source>
        <dbReference type="ARBA" id="ARBA00011900"/>
    </source>
</evidence>
<feature type="non-terminal residue" evidence="8">
    <location>
        <position position="1"/>
    </location>
</feature>
<name>X0YYS2_9ZZZZ</name>
<dbReference type="EC" id="2.1.1.72" evidence="2"/>
<feature type="non-terminal residue" evidence="8">
    <location>
        <position position="237"/>
    </location>
</feature>
<comment type="similarity">
    <text evidence="1">Belongs to the N(4)/N(6)-methyltransferase family.</text>
</comment>
<dbReference type="InterPro" id="IPR029063">
    <property type="entry name" value="SAM-dependent_MTases_sf"/>
</dbReference>
<dbReference type="InterPro" id="IPR002052">
    <property type="entry name" value="DNA_methylase_N6_adenine_CS"/>
</dbReference>
<dbReference type="AlphaFoldDB" id="X0YYS2"/>
<dbReference type="InterPro" id="IPR011639">
    <property type="entry name" value="MethylTrfase_TaqI-like_dom"/>
</dbReference>
<evidence type="ECO:0000313" key="8">
    <source>
        <dbReference type="EMBL" id="GAG51632.1"/>
    </source>
</evidence>
<dbReference type="PANTHER" id="PTHR33841:SF5">
    <property type="entry name" value="DNA METHYLASE (MODIFICATION METHYLASE) (METHYLTRANSFERASE)-RELATED"/>
    <property type="match status" value="1"/>
</dbReference>
<dbReference type="GO" id="GO:0006304">
    <property type="term" value="P:DNA modification"/>
    <property type="evidence" value="ECO:0007669"/>
    <property type="project" value="InterPro"/>
</dbReference>
<evidence type="ECO:0000256" key="4">
    <source>
        <dbReference type="ARBA" id="ARBA00022679"/>
    </source>
</evidence>
<evidence type="ECO:0000259" key="7">
    <source>
        <dbReference type="Pfam" id="PF07669"/>
    </source>
</evidence>